<proteinExistence type="predicted"/>
<organism evidence="2 3">
    <name type="scientific">Streptomyces pyxinicus</name>
    <dbReference type="NCBI Taxonomy" id="2970331"/>
    <lineage>
        <taxon>Bacteria</taxon>
        <taxon>Bacillati</taxon>
        <taxon>Actinomycetota</taxon>
        <taxon>Actinomycetes</taxon>
        <taxon>Kitasatosporales</taxon>
        <taxon>Streptomycetaceae</taxon>
        <taxon>Streptomyces</taxon>
    </lineage>
</organism>
<dbReference type="Proteomes" id="UP001205612">
    <property type="component" value="Unassembled WGS sequence"/>
</dbReference>
<comment type="caution">
    <text evidence="2">The sequence shown here is derived from an EMBL/GenBank/DDBJ whole genome shotgun (WGS) entry which is preliminary data.</text>
</comment>
<reference evidence="2 3" key="1">
    <citation type="submission" date="2022-08" db="EMBL/GenBank/DDBJ databases">
        <authorList>
            <person name="Somphong A."/>
            <person name="Phongsopitanun W."/>
        </authorList>
    </citation>
    <scope>NUCLEOTIDE SEQUENCE [LARGE SCALE GENOMIC DNA]</scope>
    <source>
        <strain evidence="2 3">LP11</strain>
    </source>
</reference>
<evidence type="ECO:0000313" key="2">
    <source>
        <dbReference type="EMBL" id="MCS0600181.1"/>
    </source>
</evidence>
<sequence length="56" mass="5821">MSAADSREELRRPAAPSMRDLLAACAAAAAVSLPPRAPEPRPRTATEPAPQQRAAA</sequence>
<feature type="region of interest" description="Disordered" evidence="1">
    <location>
        <begin position="32"/>
        <end position="56"/>
    </location>
</feature>
<dbReference type="RefSeq" id="WP_258776474.1">
    <property type="nucleotide sequence ID" value="NZ_JANUGP010000002.1"/>
</dbReference>
<gene>
    <name evidence="2" type="ORF">NX794_02865</name>
</gene>
<evidence type="ECO:0000256" key="1">
    <source>
        <dbReference type="SAM" id="MobiDB-lite"/>
    </source>
</evidence>
<evidence type="ECO:0000313" key="3">
    <source>
        <dbReference type="Proteomes" id="UP001205612"/>
    </source>
</evidence>
<keyword evidence="3" id="KW-1185">Reference proteome</keyword>
<dbReference type="EMBL" id="JANUGP010000002">
    <property type="protein sequence ID" value="MCS0600181.1"/>
    <property type="molecule type" value="Genomic_DNA"/>
</dbReference>
<accession>A0ABT2AVK5</accession>
<name>A0ABT2AVK5_9ACTN</name>
<protein>
    <submittedName>
        <fullName evidence="2">Uncharacterized protein</fullName>
    </submittedName>
</protein>